<dbReference type="PANTHER" id="PTHR38011">
    <property type="entry name" value="DIHYDROFOLATE REDUCTASE FAMILY PROTEIN (AFU_ORTHOLOGUE AFUA_8G06820)"/>
    <property type="match status" value="1"/>
</dbReference>
<dbReference type="EMBL" id="CP045309">
    <property type="protein sequence ID" value="QGL48924.1"/>
    <property type="molecule type" value="Genomic_DNA"/>
</dbReference>
<keyword evidence="4" id="KW-1185">Reference proteome</keyword>
<organism evidence="2 5">
    <name type="scientific">Micromonospora terminaliae</name>
    <dbReference type="NCBI Taxonomy" id="1914461"/>
    <lineage>
        <taxon>Bacteria</taxon>
        <taxon>Bacillati</taxon>
        <taxon>Actinomycetota</taxon>
        <taxon>Actinomycetes</taxon>
        <taxon>Micromonosporales</taxon>
        <taxon>Micromonosporaceae</taxon>
        <taxon>Micromonospora</taxon>
    </lineage>
</organism>
<dbReference type="GO" id="GO:0008703">
    <property type="term" value="F:5-amino-6-(5-phosphoribosylamino)uracil reductase activity"/>
    <property type="evidence" value="ECO:0007669"/>
    <property type="project" value="InterPro"/>
</dbReference>
<dbReference type="RefSeq" id="WP_154228207.1">
    <property type="nucleotide sequence ID" value="NZ_CP045309.1"/>
</dbReference>
<gene>
    <name evidence="2" type="ORF">G3561_16150</name>
    <name evidence="3" type="ORF">GCE86_19025</name>
</gene>
<dbReference type="Proteomes" id="UP000402241">
    <property type="component" value="Chromosome"/>
</dbReference>
<evidence type="ECO:0000313" key="3">
    <source>
        <dbReference type="EMBL" id="QGL48924.1"/>
    </source>
</evidence>
<protein>
    <submittedName>
        <fullName evidence="2">Deaminase</fullName>
    </submittedName>
</protein>
<reference evidence="3 4" key="1">
    <citation type="submission" date="2019-10" db="EMBL/GenBank/DDBJ databases">
        <title>Genome Sequence of Micromonospora terminaliae DSM 101760.</title>
        <authorList>
            <person name="Guo L."/>
        </authorList>
    </citation>
    <scope>NUCLEOTIDE SEQUENCE [LARGE SCALE GENOMIC DNA]</scope>
    <source>
        <strain evidence="3 4">DSM 101760</strain>
    </source>
</reference>
<dbReference type="InterPro" id="IPR050765">
    <property type="entry name" value="Riboflavin_Biosynth_HTPR"/>
</dbReference>
<evidence type="ECO:0000313" key="5">
    <source>
        <dbReference type="Proteomes" id="UP000477779"/>
    </source>
</evidence>
<proteinExistence type="predicted"/>
<name>A0AAJ2ZG26_9ACTN</name>
<dbReference type="InterPro" id="IPR024072">
    <property type="entry name" value="DHFR-like_dom_sf"/>
</dbReference>
<feature type="domain" description="Bacterial bifunctional deaminase-reductase C-terminal" evidence="1">
    <location>
        <begin position="5"/>
        <end position="162"/>
    </location>
</feature>
<dbReference type="Pfam" id="PF01872">
    <property type="entry name" value="RibD_C"/>
    <property type="match status" value="1"/>
</dbReference>
<sequence>MARMIWHVTMSLDGFIAPPDDSAEWMFGFGAAGPLGAETMRRTGAILSGRRGLELGNRPGEGARAIYGGAWSGPVFVLTHRPAEPLDGVTFLSGDVGKAADLAREAAGDRDVGVFGADVARQCLRAGLLDEMVVHLVPVLLGGGVRLFDSPDLGPVTLRKTRCDDPGQITDLRFEVVR</sequence>
<dbReference type="AlphaFoldDB" id="A0AAJ2ZG26"/>
<dbReference type="Proteomes" id="UP000477779">
    <property type="component" value="Unassembled WGS sequence"/>
</dbReference>
<evidence type="ECO:0000313" key="4">
    <source>
        <dbReference type="Proteomes" id="UP000402241"/>
    </source>
</evidence>
<dbReference type="GO" id="GO:0009231">
    <property type="term" value="P:riboflavin biosynthetic process"/>
    <property type="evidence" value="ECO:0007669"/>
    <property type="project" value="InterPro"/>
</dbReference>
<dbReference type="PANTHER" id="PTHR38011:SF12">
    <property type="entry name" value="BIFUNCTIONAL DEAMINASE-REDUCTASE DOMAIN PROTEIN"/>
    <property type="match status" value="1"/>
</dbReference>
<evidence type="ECO:0000259" key="1">
    <source>
        <dbReference type="Pfam" id="PF01872"/>
    </source>
</evidence>
<evidence type="ECO:0000313" key="2">
    <source>
        <dbReference type="EMBL" id="NES29070.1"/>
    </source>
</evidence>
<dbReference type="Gene3D" id="3.40.430.10">
    <property type="entry name" value="Dihydrofolate Reductase, subunit A"/>
    <property type="match status" value="1"/>
</dbReference>
<dbReference type="EMBL" id="JAAHBZ010000006">
    <property type="protein sequence ID" value="NES29070.1"/>
    <property type="molecule type" value="Genomic_DNA"/>
</dbReference>
<reference evidence="2 5" key="2">
    <citation type="submission" date="2020-02" db="EMBL/GenBank/DDBJ databases">
        <title>WGS of Micromonospora spp. isolated from hot spring.</title>
        <authorList>
            <person name="Thawai C."/>
        </authorList>
    </citation>
    <scope>NUCLEOTIDE SEQUENCE [LARGE SCALE GENOMIC DNA]</scope>
    <source>
        <strain evidence="2 5">TMS7</strain>
    </source>
</reference>
<dbReference type="SUPFAM" id="SSF53597">
    <property type="entry name" value="Dihydrofolate reductase-like"/>
    <property type="match status" value="1"/>
</dbReference>
<dbReference type="InterPro" id="IPR002734">
    <property type="entry name" value="RibDG_C"/>
</dbReference>
<accession>A0AAJ2ZG26</accession>